<keyword evidence="8 10" id="KW-0325">Glycoprotein</keyword>
<comment type="caution">
    <text evidence="11">The sequence shown here is derived from an EMBL/GenBank/DDBJ whole genome shotgun (WGS) entry which is preliminary data.</text>
</comment>
<keyword evidence="4" id="KW-0812">Transmembrane</keyword>
<dbReference type="OrthoDB" id="2013972at2759"/>
<dbReference type="PANTHER" id="PTHR10108">
    <property type="entry name" value="SAM-DEPENDENT METHYLTRANSFERASE"/>
    <property type="match status" value="1"/>
</dbReference>
<keyword evidence="3 10" id="KW-0808">Transferase</keyword>
<evidence type="ECO:0000256" key="7">
    <source>
        <dbReference type="ARBA" id="ARBA00023136"/>
    </source>
</evidence>
<evidence type="ECO:0000313" key="11">
    <source>
        <dbReference type="EMBL" id="KAJ1703707.1"/>
    </source>
</evidence>
<organism evidence="11 12">
    <name type="scientific">Rhynchospora breviuscula</name>
    <dbReference type="NCBI Taxonomy" id="2022672"/>
    <lineage>
        <taxon>Eukaryota</taxon>
        <taxon>Viridiplantae</taxon>
        <taxon>Streptophyta</taxon>
        <taxon>Embryophyta</taxon>
        <taxon>Tracheophyta</taxon>
        <taxon>Spermatophyta</taxon>
        <taxon>Magnoliopsida</taxon>
        <taxon>Liliopsida</taxon>
        <taxon>Poales</taxon>
        <taxon>Cyperaceae</taxon>
        <taxon>Cyperoideae</taxon>
        <taxon>Rhynchosporeae</taxon>
        <taxon>Rhynchospora</taxon>
    </lineage>
</organism>
<comment type="similarity">
    <text evidence="1 10">Belongs to the methyltransferase superfamily.</text>
</comment>
<dbReference type="SUPFAM" id="SSF53335">
    <property type="entry name" value="S-adenosyl-L-methionine-dependent methyltransferases"/>
    <property type="match status" value="2"/>
</dbReference>
<dbReference type="EC" id="2.1.1.-" evidence="10"/>
<dbReference type="FunFam" id="3.40.50.150:FF:000076">
    <property type="entry name" value="probable methyltransferase PMT21"/>
    <property type="match status" value="1"/>
</dbReference>
<dbReference type="GO" id="GO:0005802">
    <property type="term" value="C:trans-Golgi network"/>
    <property type="evidence" value="ECO:0007669"/>
    <property type="project" value="TreeGrafter"/>
</dbReference>
<evidence type="ECO:0000313" key="12">
    <source>
        <dbReference type="Proteomes" id="UP001151287"/>
    </source>
</evidence>
<keyword evidence="6" id="KW-1133">Transmembrane helix</keyword>
<keyword evidence="5 10" id="KW-0735">Signal-anchor</keyword>
<dbReference type="GO" id="GO:0032259">
    <property type="term" value="P:methylation"/>
    <property type="evidence" value="ECO:0007669"/>
    <property type="project" value="UniProtKB-KW"/>
</dbReference>
<evidence type="ECO:0000256" key="6">
    <source>
        <dbReference type="ARBA" id="ARBA00022989"/>
    </source>
</evidence>
<dbReference type="GO" id="GO:0008168">
    <property type="term" value="F:methyltransferase activity"/>
    <property type="evidence" value="ECO:0007669"/>
    <property type="project" value="UniProtKB-UniRule"/>
</dbReference>
<dbReference type="PANTHER" id="PTHR10108:SF968">
    <property type="entry name" value="METHYLTRANSFERASE PMT19-RELATED"/>
    <property type="match status" value="1"/>
</dbReference>
<dbReference type="InterPro" id="IPR004159">
    <property type="entry name" value="Put_SAM_MeTrfase"/>
</dbReference>
<dbReference type="EMBL" id="JAMQYH010000001">
    <property type="protein sequence ID" value="KAJ1703707.1"/>
    <property type="molecule type" value="Genomic_DNA"/>
</dbReference>
<evidence type="ECO:0000256" key="9">
    <source>
        <dbReference type="ARBA" id="ARBA00060399"/>
    </source>
</evidence>
<keyword evidence="7" id="KW-0472">Membrane</keyword>
<reference evidence="11" key="1">
    <citation type="journal article" date="2022" name="Cell">
        <title>Repeat-based holocentromeres influence genome architecture and karyotype evolution.</title>
        <authorList>
            <person name="Hofstatter P.G."/>
            <person name="Thangavel G."/>
            <person name="Lux T."/>
            <person name="Neumann P."/>
            <person name="Vondrak T."/>
            <person name="Novak P."/>
            <person name="Zhang M."/>
            <person name="Costa L."/>
            <person name="Castellani M."/>
            <person name="Scott A."/>
            <person name="Toegelov H."/>
            <person name="Fuchs J."/>
            <person name="Mata-Sucre Y."/>
            <person name="Dias Y."/>
            <person name="Vanzela A.L.L."/>
            <person name="Huettel B."/>
            <person name="Almeida C.C.S."/>
            <person name="Simkova H."/>
            <person name="Souza G."/>
            <person name="Pedrosa-Harand A."/>
            <person name="Macas J."/>
            <person name="Mayer K.F.X."/>
            <person name="Houben A."/>
            <person name="Marques A."/>
        </authorList>
    </citation>
    <scope>NUCLEOTIDE SEQUENCE</scope>
    <source>
        <strain evidence="11">RhyBre1mFocal</strain>
    </source>
</reference>
<evidence type="ECO:0000256" key="3">
    <source>
        <dbReference type="ARBA" id="ARBA00022679"/>
    </source>
</evidence>
<dbReference type="CDD" id="cd02440">
    <property type="entry name" value="AdoMet_MTases"/>
    <property type="match status" value="2"/>
</dbReference>
<dbReference type="AlphaFoldDB" id="A0A9Q0HZ23"/>
<gene>
    <name evidence="11" type="ORF">LUZ63_003486</name>
</gene>
<proteinExistence type="inferred from homology"/>
<accession>A0A9Q0HZ23</accession>
<comment type="subcellular location">
    <subcellularLocation>
        <location evidence="9">Endomembrane system</location>
        <topology evidence="9">Single-pass type II membrane protein</topology>
    </subcellularLocation>
    <subcellularLocation>
        <location evidence="10">Membrane</location>
        <topology evidence="10">Single-pass type II membrane protein</topology>
    </subcellularLocation>
</comment>
<dbReference type="Pfam" id="PF03141">
    <property type="entry name" value="Methyltransf_29"/>
    <property type="match status" value="1"/>
</dbReference>
<dbReference type="GO" id="GO:0016020">
    <property type="term" value="C:membrane"/>
    <property type="evidence" value="ECO:0007669"/>
    <property type="project" value="UniProtKB-SubCell"/>
</dbReference>
<evidence type="ECO:0000256" key="2">
    <source>
        <dbReference type="ARBA" id="ARBA00022603"/>
    </source>
</evidence>
<keyword evidence="12" id="KW-1185">Reference proteome</keyword>
<dbReference type="Gene3D" id="3.40.50.150">
    <property type="entry name" value="Vaccinia Virus protein VP39"/>
    <property type="match status" value="2"/>
</dbReference>
<evidence type="ECO:0000256" key="4">
    <source>
        <dbReference type="ARBA" id="ARBA00022692"/>
    </source>
</evidence>
<sequence>MSILLSHLPKPNIRTLSLLLATFSLSLISYLLGIYTSSPFSLPLTPSSSSSSSSSPPLHCHLSSLPASSALQFLPQHTIFLPTSSLSPPLPPLPLCPSNFTHHCPCQDPTRERLYPIRDLEHRERHCPVAPADKYKCRIPRPPGYKTPPRWPMSRDRAWFKNVPSKRLSEAKKDQNWVRVEGDWLVFPGGGTSFASGVKRYVDQMSKIIPLRNGEIRTALDIGCGVASFGGHLLDRKILTMSIAPRDVHEAQVQFALERGIPAMLGVLSIHRLPFPSRSFDMVHCARCLVPWTAHDGLYLLEIDRVLRPGGYWVLSGPPISWRSLYKGWGRTKQDLEGEQMAIEDLARKLCWRKVAEKGTIAVWRKPTNHIHCAKKAKMVKSHSFCVGSDPDDAWYENMELCITPLPKARIIDDVAGGPTEKWPKRLNAIPPRIESGTITAETYKNDGLIWGKRVSNYVSHYIKGMSEGQYRNVLDMNAGLGGFAAALAKYPVWVMNVVPSEGVNNTLGVIYERGLIGTFMNWCEAFSTYPRTYDFIHAYGVFSLYMNKCDVLDILIEIDRILRPEGALIIRDNVDVITRVKEVSQRLSWKGRIVNTEKGPFDPEKLLIIDNSIY</sequence>
<name>A0A9Q0HZ23_9POAL</name>
<protein>
    <recommendedName>
        <fullName evidence="10">Methyltransferase</fullName>
        <ecNumber evidence="10">2.1.1.-</ecNumber>
    </recommendedName>
</protein>
<evidence type="ECO:0000256" key="5">
    <source>
        <dbReference type="ARBA" id="ARBA00022968"/>
    </source>
</evidence>
<evidence type="ECO:0000256" key="1">
    <source>
        <dbReference type="ARBA" id="ARBA00008361"/>
    </source>
</evidence>
<dbReference type="InterPro" id="IPR029063">
    <property type="entry name" value="SAM-dependent_MTases_sf"/>
</dbReference>
<evidence type="ECO:0000256" key="8">
    <source>
        <dbReference type="ARBA" id="ARBA00023180"/>
    </source>
</evidence>
<evidence type="ECO:0000256" key="10">
    <source>
        <dbReference type="RuleBase" id="RU366043"/>
    </source>
</evidence>
<keyword evidence="2 10" id="KW-0489">Methyltransferase</keyword>
<dbReference type="Proteomes" id="UP001151287">
    <property type="component" value="Unassembled WGS sequence"/>
</dbReference>
<dbReference type="GO" id="GO:0005768">
    <property type="term" value="C:endosome"/>
    <property type="evidence" value="ECO:0007669"/>
    <property type="project" value="TreeGrafter"/>
</dbReference>